<evidence type="ECO:0000313" key="3">
    <source>
        <dbReference type="Proteomes" id="UP000256345"/>
    </source>
</evidence>
<gene>
    <name evidence="2" type="ORF">ATI61_105609</name>
</gene>
<reference evidence="2 3" key="1">
    <citation type="submission" date="2018-08" db="EMBL/GenBank/DDBJ databases">
        <title>Genomic Encyclopedia of Archaeal and Bacterial Type Strains, Phase II (KMG-II): from individual species to whole genera.</title>
        <authorList>
            <person name="Goeker M."/>
        </authorList>
    </citation>
    <scope>NUCLEOTIDE SEQUENCE [LARGE SCALE GENOMIC DNA]</scope>
    <source>
        <strain evidence="2 3">DSM 2261</strain>
    </source>
</reference>
<feature type="compositionally biased region" description="Acidic residues" evidence="1">
    <location>
        <begin position="171"/>
        <end position="181"/>
    </location>
</feature>
<evidence type="ECO:0008006" key="4">
    <source>
        <dbReference type="Google" id="ProtNLM"/>
    </source>
</evidence>
<evidence type="ECO:0000256" key="1">
    <source>
        <dbReference type="SAM" id="MobiDB-lite"/>
    </source>
</evidence>
<evidence type="ECO:0000313" key="2">
    <source>
        <dbReference type="EMBL" id="REG32281.1"/>
    </source>
</evidence>
<proteinExistence type="predicted"/>
<protein>
    <recommendedName>
        <fullName evidence="4">Lipoprotein</fullName>
    </recommendedName>
</protein>
<dbReference type="Proteomes" id="UP000256345">
    <property type="component" value="Unassembled WGS sequence"/>
</dbReference>
<sequence length="208" mass="22335">MTRWMRAVAVVALGAVGCTQEQKPAVAKRAELKMVSGSTMEVIPSPGQYPYCMLFTVSEKGIIRQLTMTRENRSIKCDAGKRIYNSSFRVPVEEGKVKAYILFSDQRIQAGSVAQQLYDLRDKPRLTAMDFRLPGSVSVEMLEFTPKPGGEPVTGAVVGTTDIEGAAEGSQTEEAEVEDPGQDLAPPKVTPPPSGGGGGQPTNTETVK</sequence>
<organism evidence="2 3">
    <name type="scientific">Archangium gephyra</name>
    <dbReference type="NCBI Taxonomy" id="48"/>
    <lineage>
        <taxon>Bacteria</taxon>
        <taxon>Pseudomonadati</taxon>
        <taxon>Myxococcota</taxon>
        <taxon>Myxococcia</taxon>
        <taxon>Myxococcales</taxon>
        <taxon>Cystobacterineae</taxon>
        <taxon>Archangiaceae</taxon>
        <taxon>Archangium</taxon>
    </lineage>
</organism>
<name>A0ABX9K3F8_9BACT</name>
<dbReference type="RefSeq" id="WP_047859702.1">
    <property type="nucleotide sequence ID" value="NZ_CP011509.1"/>
</dbReference>
<comment type="caution">
    <text evidence="2">The sequence shown here is derived from an EMBL/GenBank/DDBJ whole genome shotgun (WGS) entry which is preliminary data.</text>
</comment>
<feature type="region of interest" description="Disordered" evidence="1">
    <location>
        <begin position="161"/>
        <end position="208"/>
    </location>
</feature>
<accession>A0ABX9K3F8</accession>
<dbReference type="PROSITE" id="PS51257">
    <property type="entry name" value="PROKAR_LIPOPROTEIN"/>
    <property type="match status" value="1"/>
</dbReference>
<keyword evidence="3" id="KW-1185">Reference proteome</keyword>
<dbReference type="EMBL" id="QUMU01000005">
    <property type="protein sequence ID" value="REG32281.1"/>
    <property type="molecule type" value="Genomic_DNA"/>
</dbReference>